<dbReference type="KEGG" id="cna:AB433_18395"/>
<dbReference type="RefSeq" id="WP_037487452.1">
    <property type="nucleotide sequence ID" value="NZ_CP011771.1"/>
</dbReference>
<sequence length="162" mass="17839">MPALSHLDHFDLDIGLRDASCDENLPPVRRAIAALCIGVSVDDAYLSVRELREAVSLVHEAAPGGRAKLAGILSTQCDDFQRAIYYCLAGRGVVEMAEAMDWLLTILKARGRTAAWLSRLRLRRRDLVSPYVSEAPDGPVVSASPDFELGQSWFVERGPEPY</sequence>
<organism evidence="1 2">
    <name type="scientific">Croceicoccus naphthovorans</name>
    <dbReference type="NCBI Taxonomy" id="1348774"/>
    <lineage>
        <taxon>Bacteria</taxon>
        <taxon>Pseudomonadati</taxon>
        <taxon>Pseudomonadota</taxon>
        <taxon>Alphaproteobacteria</taxon>
        <taxon>Sphingomonadales</taxon>
        <taxon>Erythrobacteraceae</taxon>
        <taxon>Croceicoccus</taxon>
    </lineage>
</organism>
<keyword evidence="2" id="KW-1185">Reference proteome</keyword>
<gene>
    <name evidence="1" type="ORF">AB433_18395</name>
</gene>
<proteinExistence type="predicted"/>
<dbReference type="EMBL" id="CP011771">
    <property type="protein sequence ID" value="AKM12103.1"/>
    <property type="molecule type" value="Genomic_DNA"/>
</dbReference>
<dbReference type="OrthoDB" id="7390680at2"/>
<dbReference type="Proteomes" id="UP000035287">
    <property type="component" value="Plasmid p1"/>
</dbReference>
<keyword evidence="1" id="KW-0614">Plasmid</keyword>
<name>A0A0G3XNI7_9SPHN</name>
<geneLocation type="plasmid" evidence="1 2">
    <name>p1</name>
</geneLocation>
<dbReference type="AlphaFoldDB" id="A0A0G3XNI7"/>
<protein>
    <submittedName>
        <fullName evidence="1">Inner membrane protein</fullName>
    </submittedName>
</protein>
<accession>A0A0G3XNI7</accession>
<evidence type="ECO:0000313" key="2">
    <source>
        <dbReference type="Proteomes" id="UP000035287"/>
    </source>
</evidence>
<dbReference type="PATRIC" id="fig|1348774.3.peg.3876"/>
<reference evidence="1 2" key="1">
    <citation type="submission" date="2015-06" db="EMBL/GenBank/DDBJ databases">
        <authorList>
            <person name="Zeng Y."/>
            <person name="Huang Y."/>
        </authorList>
    </citation>
    <scope>NUCLEOTIDE SEQUENCE [LARGE SCALE GENOMIC DNA]</scope>
    <source>
        <strain evidence="1 2">PQ-2</strain>
        <plasmid evidence="2">Plasmid p1</plasmid>
    </source>
</reference>
<evidence type="ECO:0000313" key="1">
    <source>
        <dbReference type="EMBL" id="AKM12103.1"/>
    </source>
</evidence>